<name>A0A841C604_9PSEU</name>
<evidence type="ECO:0000313" key="1">
    <source>
        <dbReference type="EMBL" id="MBB5953972.1"/>
    </source>
</evidence>
<reference evidence="1 2" key="1">
    <citation type="submission" date="2020-08" db="EMBL/GenBank/DDBJ databases">
        <title>Genomic Encyclopedia of Type Strains, Phase III (KMG-III): the genomes of soil and plant-associated and newly described type strains.</title>
        <authorList>
            <person name="Whitman W."/>
        </authorList>
    </citation>
    <scope>NUCLEOTIDE SEQUENCE [LARGE SCALE GENOMIC DNA]</scope>
    <source>
        <strain evidence="1 2">CECT 8640</strain>
    </source>
</reference>
<accession>A0A841C604</accession>
<proteinExistence type="predicted"/>
<comment type="caution">
    <text evidence="1">The sequence shown here is derived from an EMBL/GenBank/DDBJ whole genome shotgun (WGS) entry which is preliminary data.</text>
</comment>
<evidence type="ECO:0000313" key="2">
    <source>
        <dbReference type="Proteomes" id="UP000547510"/>
    </source>
</evidence>
<dbReference type="Proteomes" id="UP000547510">
    <property type="component" value="Unassembled WGS sequence"/>
</dbReference>
<organism evidence="1 2">
    <name type="scientific">Saccharothrix tamanrassetensis</name>
    <dbReference type="NCBI Taxonomy" id="1051531"/>
    <lineage>
        <taxon>Bacteria</taxon>
        <taxon>Bacillati</taxon>
        <taxon>Actinomycetota</taxon>
        <taxon>Actinomycetes</taxon>
        <taxon>Pseudonocardiales</taxon>
        <taxon>Pseudonocardiaceae</taxon>
        <taxon>Saccharothrix</taxon>
    </lineage>
</organism>
<dbReference type="EMBL" id="JACHJN010000001">
    <property type="protein sequence ID" value="MBB5953972.1"/>
    <property type="molecule type" value="Genomic_DNA"/>
</dbReference>
<dbReference type="AlphaFoldDB" id="A0A841C604"/>
<gene>
    <name evidence="1" type="ORF">FHS29_000542</name>
</gene>
<protein>
    <submittedName>
        <fullName evidence="1">Uncharacterized protein</fullName>
    </submittedName>
</protein>
<keyword evidence="2" id="KW-1185">Reference proteome</keyword>
<sequence length="65" mass="7010">MQLDRLPFRIGAVAVPGWGRQNTTVLFGANGLSRSEQVATAVRRAGQRGAEPRAAVVIFGRTGMW</sequence>
<dbReference type="RefSeq" id="WP_184687823.1">
    <property type="nucleotide sequence ID" value="NZ_JACHJN010000001.1"/>
</dbReference>